<reference evidence="1 2" key="1">
    <citation type="submission" date="2019-04" db="EMBL/GenBank/DDBJ databases">
        <title>Taxonomy of novel Haliea sp. from mangrove soil of West Coast of India.</title>
        <authorList>
            <person name="Verma A."/>
            <person name="Kumar P."/>
            <person name="Krishnamurthi S."/>
        </authorList>
    </citation>
    <scope>NUCLEOTIDE SEQUENCE [LARGE SCALE GENOMIC DNA]</scope>
    <source>
        <strain evidence="1 2">SAOS-164</strain>
    </source>
</reference>
<comment type="caution">
    <text evidence="1">The sequence shown here is derived from an EMBL/GenBank/DDBJ whole genome shotgun (WGS) entry which is preliminary data.</text>
</comment>
<proteinExistence type="predicted"/>
<evidence type="ECO:0000313" key="1">
    <source>
        <dbReference type="EMBL" id="TGD75346.1"/>
    </source>
</evidence>
<dbReference type="OrthoDB" id="6696169at2"/>
<evidence type="ECO:0008006" key="3">
    <source>
        <dbReference type="Google" id="ProtNLM"/>
    </source>
</evidence>
<sequence>MLAALLLAATAAHAGGSTIDRVYHPYVDPMERELEWRATHASEDPASGQRRAEQHVLGFGAALSDSVFAELYVSGERASDEALSLEGYATELLWQLTEQGEYAADFGALFELEKRHGENAWQAAGVLLVEREFGRFSATANLGLIREWGERLRDRWETSAALQARYRYAPLFEPALEFYAGENTRGLGPVILGRQRFGSRRSLSWELGVILGLDDDTADHTWRLALEFEF</sequence>
<keyword evidence="2" id="KW-1185">Reference proteome</keyword>
<dbReference type="EMBL" id="SRLE01000004">
    <property type="protein sequence ID" value="TGD75346.1"/>
    <property type="molecule type" value="Genomic_DNA"/>
</dbReference>
<protein>
    <recommendedName>
        <fullName evidence="3">Copper resistance protein B</fullName>
    </recommendedName>
</protein>
<gene>
    <name evidence="1" type="ORF">E4634_03800</name>
</gene>
<dbReference type="Proteomes" id="UP000298050">
    <property type="component" value="Unassembled WGS sequence"/>
</dbReference>
<evidence type="ECO:0000313" key="2">
    <source>
        <dbReference type="Proteomes" id="UP000298050"/>
    </source>
</evidence>
<name>A0A4Z0M7G8_9GAMM</name>
<organism evidence="1 2">
    <name type="scientific">Mangrovimicrobium sediminis</name>
    <dbReference type="NCBI Taxonomy" id="2562682"/>
    <lineage>
        <taxon>Bacteria</taxon>
        <taxon>Pseudomonadati</taxon>
        <taxon>Pseudomonadota</taxon>
        <taxon>Gammaproteobacteria</taxon>
        <taxon>Cellvibrionales</taxon>
        <taxon>Halieaceae</taxon>
        <taxon>Mangrovimicrobium</taxon>
    </lineage>
</organism>
<accession>A0A4Z0M7G8</accession>
<dbReference type="AlphaFoldDB" id="A0A4Z0M7G8"/>